<keyword evidence="9" id="KW-0732">Signal</keyword>
<dbReference type="SUPFAM" id="SSF53448">
    <property type="entry name" value="Nucleotide-diphospho-sugar transferases"/>
    <property type="match status" value="1"/>
</dbReference>
<dbReference type="PANTHER" id="PTHR47844">
    <property type="entry name" value="SYNTHASE CPS1, PUTATIVE (AFU_ORTHOLOGUE AFUA_7G02500)-RELATED"/>
    <property type="match status" value="1"/>
</dbReference>
<feature type="chain" id="PRO_5045045304" description="Glycosyltransferase family 2" evidence="9">
    <location>
        <begin position="20"/>
        <end position="504"/>
    </location>
</feature>
<evidence type="ECO:0000313" key="10">
    <source>
        <dbReference type="EMBL" id="KAL1861367.1"/>
    </source>
</evidence>
<dbReference type="Proteomes" id="UP001583177">
    <property type="component" value="Unassembled WGS sequence"/>
</dbReference>
<organism evidence="10 11">
    <name type="scientific">Diaporthe australafricana</name>
    <dbReference type="NCBI Taxonomy" id="127596"/>
    <lineage>
        <taxon>Eukaryota</taxon>
        <taxon>Fungi</taxon>
        <taxon>Dikarya</taxon>
        <taxon>Ascomycota</taxon>
        <taxon>Pezizomycotina</taxon>
        <taxon>Sordariomycetes</taxon>
        <taxon>Sordariomycetidae</taxon>
        <taxon>Diaporthales</taxon>
        <taxon>Diaporthaceae</taxon>
        <taxon>Diaporthe</taxon>
    </lineage>
</organism>
<evidence type="ECO:0000256" key="7">
    <source>
        <dbReference type="ARBA" id="ARBA00023180"/>
    </source>
</evidence>
<dbReference type="InterPro" id="IPR052427">
    <property type="entry name" value="Glycosyltrans_GT2/GT47"/>
</dbReference>
<evidence type="ECO:0000256" key="5">
    <source>
        <dbReference type="ARBA" id="ARBA00022989"/>
    </source>
</evidence>
<sequence length="504" mass="55539">MTSLIGVATLGLMRAWGAAESKVASNYSSQYEPFPIPDTPSYTSQDVSVVVALLRPPQIFERCLRSWMRNQPQEIILVTTFDHFEIVLSALEAYKLSKEERAIIKVVHLDEGLSGHRLQHAMGFETAKGEIMAVTDDQILWEGGLLEHMLACFEDPKVGAAGGPIGVQIPEERRAKEIITAWEVAGAKFLFGGRGGATASWVANKWTWCLAGCTWVARTAIFQDPEFLDAFTTETWAGQPLNSGGDNMITRYLLQHGHVIAVQNTDQATNYIKFLTEVPQTYRHPYILYATINRLMRAPVAIVHLLGWVHAFRHQPVLATGFLAYYIYKMVPTHRKFWTTYPYMLSLPNLLAAVAVDFSPIPIGLWGLFTLDTDSWVHGDGSTATKQPGIVTETIKKLNSPALAIGPDSGSWLSNNDGTERPQATIDMQSGGSIQVGQSGATSLDSGHWLSNSTPVEPTQAEEHKNSICTEPAQAEEQDNEGLMNPLDVSKPADEVEAELKTEE</sequence>
<keyword evidence="6" id="KW-0472">Membrane</keyword>
<gene>
    <name evidence="10" type="ORF">Daus18300_008898</name>
</gene>
<evidence type="ECO:0000313" key="11">
    <source>
        <dbReference type="Proteomes" id="UP001583177"/>
    </source>
</evidence>
<dbReference type="EMBL" id="JAWRVE010000087">
    <property type="protein sequence ID" value="KAL1861367.1"/>
    <property type="molecule type" value="Genomic_DNA"/>
</dbReference>
<feature type="region of interest" description="Disordered" evidence="8">
    <location>
        <begin position="430"/>
        <end position="504"/>
    </location>
</feature>
<keyword evidence="4" id="KW-0812">Transmembrane</keyword>
<dbReference type="Pfam" id="PF13641">
    <property type="entry name" value="Glyco_tranf_2_3"/>
    <property type="match status" value="1"/>
</dbReference>
<proteinExistence type="predicted"/>
<evidence type="ECO:0000256" key="1">
    <source>
        <dbReference type="ARBA" id="ARBA00004370"/>
    </source>
</evidence>
<feature type="compositionally biased region" description="Basic and acidic residues" evidence="8">
    <location>
        <begin position="491"/>
        <end position="504"/>
    </location>
</feature>
<accession>A0ABR3WGY4</accession>
<evidence type="ECO:0000256" key="8">
    <source>
        <dbReference type="SAM" id="MobiDB-lite"/>
    </source>
</evidence>
<dbReference type="PANTHER" id="PTHR47844:SF1">
    <property type="entry name" value="EXOSTOSIN-LIKE 2"/>
    <property type="match status" value="1"/>
</dbReference>
<evidence type="ECO:0008006" key="12">
    <source>
        <dbReference type="Google" id="ProtNLM"/>
    </source>
</evidence>
<feature type="compositionally biased region" description="Low complexity" evidence="8">
    <location>
        <begin position="430"/>
        <end position="440"/>
    </location>
</feature>
<keyword evidence="5" id="KW-1133">Transmembrane helix</keyword>
<dbReference type="InterPro" id="IPR029044">
    <property type="entry name" value="Nucleotide-diphossugar_trans"/>
</dbReference>
<evidence type="ECO:0000256" key="9">
    <source>
        <dbReference type="SAM" id="SignalP"/>
    </source>
</evidence>
<reference evidence="10 11" key="1">
    <citation type="journal article" date="2024" name="IMA Fungus">
        <title>IMA Genome - F19 : A genome assembly and annotation guide to empower mycologists, including annotated draft genome sequences of Ceratocystis pirilliformis, Diaporthe australafricana, Fusarium ophioides, Paecilomyces lecythidis, and Sporothrix stenoceras.</title>
        <authorList>
            <person name="Aylward J."/>
            <person name="Wilson A.M."/>
            <person name="Visagie C.M."/>
            <person name="Spraker J."/>
            <person name="Barnes I."/>
            <person name="Buitendag C."/>
            <person name="Ceriani C."/>
            <person name="Del Mar Angel L."/>
            <person name="du Plessis D."/>
            <person name="Fuchs T."/>
            <person name="Gasser K."/>
            <person name="Kramer D."/>
            <person name="Li W."/>
            <person name="Munsamy K."/>
            <person name="Piso A."/>
            <person name="Price J.L."/>
            <person name="Sonnekus B."/>
            <person name="Thomas C."/>
            <person name="van der Nest A."/>
            <person name="van Dijk A."/>
            <person name="van Heerden A."/>
            <person name="van Vuuren N."/>
            <person name="Yilmaz N."/>
            <person name="Duong T.A."/>
            <person name="van der Merwe N.A."/>
            <person name="Wingfield M.J."/>
            <person name="Wingfield B.D."/>
        </authorList>
    </citation>
    <scope>NUCLEOTIDE SEQUENCE [LARGE SCALE GENOMIC DNA]</scope>
    <source>
        <strain evidence="10 11">CMW 18300</strain>
    </source>
</reference>
<comment type="caution">
    <text evidence="10">The sequence shown here is derived from an EMBL/GenBank/DDBJ whole genome shotgun (WGS) entry which is preliminary data.</text>
</comment>
<evidence type="ECO:0000256" key="2">
    <source>
        <dbReference type="ARBA" id="ARBA00022676"/>
    </source>
</evidence>
<evidence type="ECO:0000256" key="3">
    <source>
        <dbReference type="ARBA" id="ARBA00022679"/>
    </source>
</evidence>
<keyword evidence="11" id="KW-1185">Reference proteome</keyword>
<feature type="signal peptide" evidence="9">
    <location>
        <begin position="1"/>
        <end position="19"/>
    </location>
</feature>
<comment type="subcellular location">
    <subcellularLocation>
        <location evidence="1">Membrane</location>
    </subcellularLocation>
</comment>
<keyword evidence="7" id="KW-0325">Glycoprotein</keyword>
<evidence type="ECO:0000256" key="4">
    <source>
        <dbReference type="ARBA" id="ARBA00022692"/>
    </source>
</evidence>
<feature type="compositionally biased region" description="Polar residues" evidence="8">
    <location>
        <begin position="441"/>
        <end position="457"/>
    </location>
</feature>
<evidence type="ECO:0000256" key="6">
    <source>
        <dbReference type="ARBA" id="ARBA00023136"/>
    </source>
</evidence>
<name>A0ABR3WGY4_9PEZI</name>
<protein>
    <recommendedName>
        <fullName evidence="12">Glycosyltransferase family 2</fullName>
    </recommendedName>
</protein>
<keyword evidence="3" id="KW-0808">Transferase</keyword>
<keyword evidence="2" id="KW-0328">Glycosyltransferase</keyword>
<dbReference type="Gene3D" id="3.90.550.10">
    <property type="entry name" value="Spore Coat Polysaccharide Biosynthesis Protein SpsA, Chain A"/>
    <property type="match status" value="1"/>
</dbReference>